<accession>A0A1M5XNP5</accession>
<protein>
    <submittedName>
        <fullName evidence="1">Uncharacterized protein</fullName>
    </submittedName>
</protein>
<dbReference type="AlphaFoldDB" id="A0A1M5XNP5"/>
<keyword evidence="2" id="KW-1185">Reference proteome</keyword>
<evidence type="ECO:0000313" key="1">
    <source>
        <dbReference type="EMBL" id="SHI00853.1"/>
    </source>
</evidence>
<reference evidence="1 2" key="1">
    <citation type="submission" date="2016-11" db="EMBL/GenBank/DDBJ databases">
        <authorList>
            <person name="Jaros S."/>
            <person name="Januszkiewicz K."/>
            <person name="Wedrychowicz H."/>
        </authorList>
    </citation>
    <scope>NUCLEOTIDE SEQUENCE [LARGE SCALE GENOMIC DNA]</scope>
    <source>
        <strain evidence="1 2">DSM 8605</strain>
    </source>
</reference>
<dbReference type="RefSeq" id="WP_073340607.1">
    <property type="nucleotide sequence ID" value="NZ_FQXM01000032.1"/>
</dbReference>
<proteinExistence type="predicted"/>
<organism evidence="1 2">
    <name type="scientific">Clostridium grantii DSM 8605</name>
    <dbReference type="NCBI Taxonomy" id="1121316"/>
    <lineage>
        <taxon>Bacteria</taxon>
        <taxon>Bacillati</taxon>
        <taxon>Bacillota</taxon>
        <taxon>Clostridia</taxon>
        <taxon>Eubacteriales</taxon>
        <taxon>Clostridiaceae</taxon>
        <taxon>Clostridium</taxon>
    </lineage>
</organism>
<name>A0A1M5XNP5_9CLOT</name>
<gene>
    <name evidence="1" type="ORF">SAMN02745207_03773</name>
</gene>
<dbReference type="EMBL" id="FQXM01000032">
    <property type="protein sequence ID" value="SHI00853.1"/>
    <property type="molecule type" value="Genomic_DNA"/>
</dbReference>
<sequence length="60" mass="7285">MTLKEAKFVFENQLSVMKKEGFIDVETYEKVSDTSKLFYQTRFEQIKEKEEAIKEEQQRM</sequence>
<dbReference type="Proteomes" id="UP000184447">
    <property type="component" value="Unassembled WGS sequence"/>
</dbReference>
<evidence type="ECO:0000313" key="2">
    <source>
        <dbReference type="Proteomes" id="UP000184447"/>
    </source>
</evidence>